<reference evidence="2 3" key="1">
    <citation type="submission" date="2017-05" db="EMBL/GenBank/DDBJ databases">
        <title>High clonality and local adaptation shapes Vibrionaceae linages within an endangered oasis.</title>
        <authorList>
            <person name="Vazquez-Rosas-Landa M."/>
        </authorList>
    </citation>
    <scope>NUCLEOTIDE SEQUENCE [LARGE SCALE GENOMIC DNA]</scope>
    <source>
        <strain evidence="2 3">P46_P4S1P180</strain>
    </source>
</reference>
<evidence type="ECO:0000313" key="3">
    <source>
        <dbReference type="Proteomes" id="UP000465712"/>
    </source>
</evidence>
<proteinExistence type="predicted"/>
<dbReference type="RefSeq" id="WP_161446172.1">
    <property type="nucleotide sequence ID" value="NZ_WXWW01000230.1"/>
</dbReference>
<dbReference type="Proteomes" id="UP000465712">
    <property type="component" value="Unassembled WGS sequence"/>
</dbReference>
<feature type="transmembrane region" description="Helical" evidence="1">
    <location>
        <begin position="25"/>
        <end position="56"/>
    </location>
</feature>
<accession>A0A7X4WE17</accession>
<gene>
    <name evidence="2" type="ORF">CAG72_15975</name>
</gene>
<keyword evidence="1" id="KW-0812">Transmembrane</keyword>
<keyword evidence="1" id="KW-0472">Membrane</keyword>
<evidence type="ECO:0000313" key="2">
    <source>
        <dbReference type="EMBL" id="NAW66697.1"/>
    </source>
</evidence>
<sequence>MVKQKNKYDDIVTCNLSVWHRPVGLVFFLASVVLIVLFPYFPVQYLTALLSLWSVLRKKEMVWRKRERQWSFRVRRFFLWRQTSHPMTDRDAVILYYEKPVEEERDGTIMTQYGRFELEFEPEASRFDPDSQSEYQDGDQYRLKKFDQDAKAPELTEMMKQIIEIYRASNLDVRIVFGLEDLDEERYRAIKTALGIDPSRASFEGALPATDRRPDYYEIKRYTLTSSQMRDETASAEQRNDV</sequence>
<name>A0A7X4WE17_9GAMM</name>
<dbReference type="AlphaFoldDB" id="A0A7X4WE17"/>
<keyword evidence="1" id="KW-1133">Transmembrane helix</keyword>
<organism evidence="2 3">
    <name type="scientific">Photobacterium halotolerans</name>
    <dbReference type="NCBI Taxonomy" id="265726"/>
    <lineage>
        <taxon>Bacteria</taxon>
        <taxon>Pseudomonadati</taxon>
        <taxon>Pseudomonadota</taxon>
        <taxon>Gammaproteobacteria</taxon>
        <taxon>Vibrionales</taxon>
        <taxon>Vibrionaceae</taxon>
        <taxon>Photobacterium</taxon>
    </lineage>
</organism>
<protein>
    <submittedName>
        <fullName evidence="2">Uncharacterized protein</fullName>
    </submittedName>
</protein>
<comment type="caution">
    <text evidence="2">The sequence shown here is derived from an EMBL/GenBank/DDBJ whole genome shotgun (WGS) entry which is preliminary data.</text>
</comment>
<dbReference type="EMBL" id="WXWW01000230">
    <property type="protein sequence ID" value="NAW66697.1"/>
    <property type="molecule type" value="Genomic_DNA"/>
</dbReference>
<evidence type="ECO:0000256" key="1">
    <source>
        <dbReference type="SAM" id="Phobius"/>
    </source>
</evidence>